<evidence type="ECO:0000256" key="3">
    <source>
        <dbReference type="ARBA" id="ARBA00023125"/>
    </source>
</evidence>
<evidence type="ECO:0000259" key="5">
    <source>
        <dbReference type="SMART" id="SM00278"/>
    </source>
</evidence>
<dbReference type="GO" id="GO:0009379">
    <property type="term" value="C:Holliday junction helicase complex"/>
    <property type="evidence" value="ECO:0007669"/>
    <property type="project" value="InterPro"/>
</dbReference>
<dbReference type="GO" id="GO:0006310">
    <property type="term" value="P:DNA recombination"/>
    <property type="evidence" value="ECO:0007669"/>
    <property type="project" value="InterPro"/>
</dbReference>
<dbReference type="Pfam" id="PF01330">
    <property type="entry name" value="RuvA_N"/>
    <property type="match status" value="1"/>
</dbReference>
<accession>A0A6J6BPD3</accession>
<dbReference type="GO" id="GO:0005524">
    <property type="term" value="F:ATP binding"/>
    <property type="evidence" value="ECO:0007669"/>
    <property type="project" value="InterPro"/>
</dbReference>
<keyword evidence="4" id="KW-0234">DNA repair</keyword>
<evidence type="ECO:0000256" key="2">
    <source>
        <dbReference type="ARBA" id="ARBA00022763"/>
    </source>
</evidence>
<name>A0A6J6BPD3_9ZZZZ</name>
<dbReference type="Gene3D" id="2.40.50.140">
    <property type="entry name" value="Nucleic acid-binding proteins"/>
    <property type="match status" value="1"/>
</dbReference>
<dbReference type="NCBIfam" id="TIGR00084">
    <property type="entry name" value="ruvA"/>
    <property type="match status" value="1"/>
</dbReference>
<keyword evidence="1" id="KW-0963">Cytoplasm</keyword>
<evidence type="ECO:0000256" key="4">
    <source>
        <dbReference type="ARBA" id="ARBA00023204"/>
    </source>
</evidence>
<dbReference type="InterPro" id="IPR013849">
    <property type="entry name" value="DNA_helicase_Holl-junc_RuvA_I"/>
</dbReference>
<dbReference type="Pfam" id="PF07499">
    <property type="entry name" value="RuvA_C"/>
    <property type="match status" value="1"/>
</dbReference>
<dbReference type="InterPro" id="IPR010994">
    <property type="entry name" value="RuvA_2-like"/>
</dbReference>
<organism evidence="6">
    <name type="scientific">freshwater metagenome</name>
    <dbReference type="NCBI Taxonomy" id="449393"/>
    <lineage>
        <taxon>unclassified sequences</taxon>
        <taxon>metagenomes</taxon>
        <taxon>ecological metagenomes</taxon>
    </lineage>
</organism>
<feature type="domain" description="Helix-hairpin-helix DNA-binding motif class 1" evidence="5">
    <location>
        <begin position="73"/>
        <end position="92"/>
    </location>
</feature>
<dbReference type="InterPro" id="IPR003583">
    <property type="entry name" value="Hlx-hairpin-Hlx_DNA-bd_motif"/>
</dbReference>
<dbReference type="GO" id="GO:0009378">
    <property type="term" value="F:four-way junction helicase activity"/>
    <property type="evidence" value="ECO:0007669"/>
    <property type="project" value="InterPro"/>
</dbReference>
<dbReference type="InterPro" id="IPR036267">
    <property type="entry name" value="RuvA_C_sf"/>
</dbReference>
<dbReference type="GO" id="GO:0003677">
    <property type="term" value="F:DNA binding"/>
    <property type="evidence" value="ECO:0007669"/>
    <property type="project" value="UniProtKB-KW"/>
</dbReference>
<dbReference type="SMART" id="SM00278">
    <property type="entry name" value="HhH1"/>
    <property type="match status" value="2"/>
</dbReference>
<dbReference type="GO" id="GO:0006281">
    <property type="term" value="P:DNA repair"/>
    <property type="evidence" value="ECO:0007669"/>
    <property type="project" value="UniProtKB-KW"/>
</dbReference>
<dbReference type="Gene3D" id="1.10.150.20">
    <property type="entry name" value="5' to 3' exonuclease, C-terminal subdomain"/>
    <property type="match status" value="1"/>
</dbReference>
<feature type="domain" description="Helix-hairpin-helix DNA-binding motif class 1" evidence="5">
    <location>
        <begin position="108"/>
        <end position="127"/>
    </location>
</feature>
<proteinExistence type="inferred from homology"/>
<evidence type="ECO:0000313" key="6">
    <source>
        <dbReference type="EMBL" id="CAB4540249.1"/>
    </source>
</evidence>
<dbReference type="CDD" id="cd14332">
    <property type="entry name" value="UBA_RuvA_C"/>
    <property type="match status" value="1"/>
</dbReference>
<dbReference type="InterPro" id="IPR012340">
    <property type="entry name" value="NA-bd_OB-fold"/>
</dbReference>
<keyword evidence="2" id="KW-0227">DNA damage</keyword>
<protein>
    <submittedName>
        <fullName evidence="6">Unannotated protein</fullName>
    </submittedName>
</protein>
<keyword evidence="3" id="KW-0238">DNA-binding</keyword>
<sequence length="198" mass="20715">MIGSLRGTVLERSGDTSVLVEVGGVGYVVTVTPRTLAELEPSSPVFLYVHHHIREDAQTLYGFRQRDERATFEILIATHGIGPALAIAILGTHAPSALVDIVATNDLGALTLVPGVGKKTAERLLVELRNRLSLPMLDPVGAPGGASGGSVVGDVREALAGLGYGPEEVRDVLRELPATGDASTLLRDALKLLGAKRA</sequence>
<dbReference type="AlphaFoldDB" id="A0A6J6BPD3"/>
<dbReference type="HAMAP" id="MF_00031">
    <property type="entry name" value="DNA_HJ_migration_RuvA"/>
    <property type="match status" value="1"/>
</dbReference>
<dbReference type="SUPFAM" id="SSF46929">
    <property type="entry name" value="DNA helicase RuvA subunit, C-terminal domain"/>
    <property type="match status" value="1"/>
</dbReference>
<dbReference type="Gene3D" id="1.10.8.10">
    <property type="entry name" value="DNA helicase RuvA subunit, C-terminal domain"/>
    <property type="match status" value="1"/>
</dbReference>
<dbReference type="SUPFAM" id="SSF47781">
    <property type="entry name" value="RuvA domain 2-like"/>
    <property type="match status" value="1"/>
</dbReference>
<reference evidence="6" key="1">
    <citation type="submission" date="2020-05" db="EMBL/GenBank/DDBJ databases">
        <authorList>
            <person name="Chiriac C."/>
            <person name="Salcher M."/>
            <person name="Ghai R."/>
            <person name="Kavagutti S V."/>
        </authorList>
    </citation>
    <scope>NUCLEOTIDE SEQUENCE</scope>
</reference>
<evidence type="ECO:0000256" key="1">
    <source>
        <dbReference type="ARBA" id="ARBA00022490"/>
    </source>
</evidence>
<gene>
    <name evidence="6" type="ORF">UFOPK1493_00234</name>
</gene>
<dbReference type="SUPFAM" id="SSF50249">
    <property type="entry name" value="Nucleic acid-binding proteins"/>
    <property type="match status" value="1"/>
</dbReference>
<dbReference type="InterPro" id="IPR000085">
    <property type="entry name" value="RuvA"/>
</dbReference>
<dbReference type="Pfam" id="PF14520">
    <property type="entry name" value="HHH_5"/>
    <property type="match status" value="1"/>
</dbReference>
<dbReference type="InterPro" id="IPR011114">
    <property type="entry name" value="RuvA_C"/>
</dbReference>
<dbReference type="EMBL" id="CAEZSR010000004">
    <property type="protein sequence ID" value="CAB4540249.1"/>
    <property type="molecule type" value="Genomic_DNA"/>
</dbReference>